<reference evidence="2 3" key="1">
    <citation type="journal article" date="2018" name="Mol. Biol. Evol.">
        <title>Broad Genomic Sampling Reveals a Smut Pathogenic Ancestry of the Fungal Clade Ustilaginomycotina.</title>
        <authorList>
            <person name="Kijpornyongpan T."/>
            <person name="Mondo S.J."/>
            <person name="Barry K."/>
            <person name="Sandor L."/>
            <person name="Lee J."/>
            <person name="Lipzen A."/>
            <person name="Pangilinan J."/>
            <person name="LaButti K."/>
            <person name="Hainaut M."/>
            <person name="Henrissat B."/>
            <person name="Grigoriev I.V."/>
            <person name="Spatafora J.W."/>
            <person name="Aime M.C."/>
        </authorList>
    </citation>
    <scope>NUCLEOTIDE SEQUENCE [LARGE SCALE GENOMIC DNA]</scope>
    <source>
        <strain evidence="2 3">MCA 5214</strain>
    </source>
</reference>
<evidence type="ECO:0000313" key="3">
    <source>
        <dbReference type="Proteomes" id="UP000245884"/>
    </source>
</evidence>
<dbReference type="GeneID" id="37025963"/>
<dbReference type="EMBL" id="KZ819662">
    <property type="protein sequence ID" value="PWN29980.1"/>
    <property type="molecule type" value="Genomic_DNA"/>
</dbReference>
<evidence type="ECO:0008006" key="4">
    <source>
        <dbReference type="Google" id="ProtNLM"/>
    </source>
</evidence>
<proteinExistence type="predicted"/>
<feature type="compositionally biased region" description="Low complexity" evidence="1">
    <location>
        <begin position="52"/>
        <end position="89"/>
    </location>
</feature>
<evidence type="ECO:0000256" key="1">
    <source>
        <dbReference type="SAM" id="MobiDB-lite"/>
    </source>
</evidence>
<sequence length="337" mass="36513">MNGIKKALSINSHRRSSDDSVEDYNNSTANTTPETSPRNNATQKLAGEKAAHTTPTTSSTGAKTAAANGTAAKTAGTGVPTAAGTKTGTHGSSGLEANDAGLPSKGHSANVDPKALRAAGDGTITESKHHVAHRTEDTRHQHHTEEVFRERDLHHHQNHIQLHAVPIQDQEHQKEKLMDEKRHAVTNIHERHASGAQDAKLLADVGAHHQKGDMTHAGRQTTEIVDRGEKVNESVHHHVHHVIQPVVQKDTHEYTRSHTHIPTHHEIQHAPVVHQLISHEPVSKDQYLQSGGVLGAKHKDASQIGLLHGGNDNRKVEGVAEKLEQELHLKPGQGKAL</sequence>
<keyword evidence="3" id="KW-1185">Reference proteome</keyword>
<feature type="compositionally biased region" description="Polar residues" evidence="1">
    <location>
        <begin position="23"/>
        <end position="43"/>
    </location>
</feature>
<feature type="region of interest" description="Disordered" evidence="1">
    <location>
        <begin position="1"/>
        <end position="107"/>
    </location>
</feature>
<dbReference type="OrthoDB" id="2118965at2759"/>
<gene>
    <name evidence="2" type="ORF">BDZ90DRAFT_2124</name>
</gene>
<evidence type="ECO:0000313" key="2">
    <source>
        <dbReference type="EMBL" id="PWN29980.1"/>
    </source>
</evidence>
<name>A0A316UXF0_9BASI</name>
<organism evidence="2 3">
    <name type="scientific">Jaminaea rosea</name>
    <dbReference type="NCBI Taxonomy" id="1569628"/>
    <lineage>
        <taxon>Eukaryota</taxon>
        <taxon>Fungi</taxon>
        <taxon>Dikarya</taxon>
        <taxon>Basidiomycota</taxon>
        <taxon>Ustilaginomycotina</taxon>
        <taxon>Exobasidiomycetes</taxon>
        <taxon>Microstromatales</taxon>
        <taxon>Microstromatales incertae sedis</taxon>
        <taxon>Jaminaea</taxon>
    </lineage>
</organism>
<protein>
    <recommendedName>
        <fullName evidence="4">Allergen</fullName>
    </recommendedName>
</protein>
<dbReference type="PANTHER" id="PTHR38703:SF1">
    <property type="entry name" value="ALLERGEN"/>
    <property type="match status" value="1"/>
</dbReference>
<dbReference type="PANTHER" id="PTHR38703">
    <property type="entry name" value="CHROMOSOME 8, WHOLE GENOME SHOTGUN SEQUENCE"/>
    <property type="match status" value="1"/>
</dbReference>
<dbReference type="RefSeq" id="XP_025364592.1">
    <property type="nucleotide sequence ID" value="XM_025504140.1"/>
</dbReference>
<dbReference type="Proteomes" id="UP000245884">
    <property type="component" value="Unassembled WGS sequence"/>
</dbReference>
<dbReference type="AlphaFoldDB" id="A0A316UXF0"/>
<accession>A0A316UXF0</accession>